<evidence type="ECO:0000256" key="3">
    <source>
        <dbReference type="ARBA" id="ARBA00022517"/>
    </source>
</evidence>
<evidence type="ECO:0000259" key="7">
    <source>
        <dbReference type="Pfam" id="PF05189"/>
    </source>
</evidence>
<dbReference type="InterPro" id="IPR036553">
    <property type="entry name" value="RPTC_insert"/>
</dbReference>
<dbReference type="Gene3D" id="2.40.320.10">
    <property type="entry name" value="Hypothetical Protein Pfu-838710-001"/>
    <property type="match status" value="1"/>
</dbReference>
<dbReference type="CDD" id="cd00875">
    <property type="entry name" value="RNA_Cyclase_Class_I"/>
    <property type="match status" value="1"/>
</dbReference>
<protein>
    <submittedName>
        <fullName evidence="8">rRNA-processing endoribonuclease</fullName>
    </submittedName>
</protein>
<comment type="subcellular location">
    <subcellularLocation>
        <location evidence="1">Nucleus</location>
        <location evidence="1">Nucleolus</location>
    </subcellularLocation>
</comment>
<keyword evidence="3" id="KW-0690">Ribosome biogenesis</keyword>
<accession>A0AAD4H7K1</accession>
<dbReference type="GO" id="GO:0003712">
    <property type="term" value="F:transcription coregulator activity"/>
    <property type="evidence" value="ECO:0007669"/>
    <property type="project" value="InterPro"/>
</dbReference>
<feature type="domain" description="RNA 3'-terminal phosphate cyclase" evidence="6">
    <location>
        <begin position="302"/>
        <end position="627"/>
    </location>
</feature>
<dbReference type="InterPro" id="IPR023797">
    <property type="entry name" value="RNA3'_phos_cyclase_dom"/>
</dbReference>
<keyword evidence="4" id="KW-0539">Nucleus</keyword>
<dbReference type="Pfam" id="PF09637">
    <property type="entry name" value="Med18"/>
    <property type="match status" value="1"/>
</dbReference>
<dbReference type="Pfam" id="PF01137">
    <property type="entry name" value="RTC"/>
    <property type="match status" value="1"/>
</dbReference>
<dbReference type="InterPro" id="IPR020719">
    <property type="entry name" value="RNA3'_term_phos_cycl-like_CS"/>
</dbReference>
<evidence type="ECO:0000313" key="8">
    <source>
        <dbReference type="EMBL" id="KAG0277526.1"/>
    </source>
</evidence>
<evidence type="ECO:0000259" key="6">
    <source>
        <dbReference type="Pfam" id="PF01137"/>
    </source>
</evidence>
<comment type="caution">
    <text evidence="8">The sequence shown here is derived from an EMBL/GenBank/DDBJ whole genome shotgun (WGS) entry which is preliminary data.</text>
</comment>
<feature type="domain" description="RNA 3'-terminal phosphate cyclase insert" evidence="7">
    <location>
        <begin position="475"/>
        <end position="574"/>
    </location>
</feature>
<dbReference type="GO" id="GO:0004521">
    <property type="term" value="F:RNA endonuclease activity"/>
    <property type="evidence" value="ECO:0007669"/>
    <property type="project" value="TreeGrafter"/>
</dbReference>
<name>A0AAD4H7K1_9FUNG</name>
<dbReference type="InterPro" id="IPR013791">
    <property type="entry name" value="RNA3'-term_phos_cycl_insert"/>
</dbReference>
<dbReference type="InterPro" id="IPR016443">
    <property type="entry name" value="RNA3'_term_phos_cyc_type_2"/>
</dbReference>
<organism evidence="8 9">
    <name type="scientific">Linnemannia exigua</name>
    <dbReference type="NCBI Taxonomy" id="604196"/>
    <lineage>
        <taxon>Eukaryota</taxon>
        <taxon>Fungi</taxon>
        <taxon>Fungi incertae sedis</taxon>
        <taxon>Mucoromycota</taxon>
        <taxon>Mortierellomycotina</taxon>
        <taxon>Mortierellomycetes</taxon>
        <taxon>Mortierellales</taxon>
        <taxon>Mortierellaceae</taxon>
        <taxon>Linnemannia</taxon>
    </lineage>
</organism>
<dbReference type="InterPro" id="IPR037136">
    <property type="entry name" value="RNA3'_phos_cyclase_dom_sf"/>
</dbReference>
<dbReference type="GO" id="GO:0000479">
    <property type="term" value="P:endonucleolytic cleavage of tricistronic rRNA transcript (SSU-rRNA, 5.8S rRNA, LSU-rRNA)"/>
    <property type="evidence" value="ECO:0007669"/>
    <property type="project" value="TreeGrafter"/>
</dbReference>
<feature type="region of interest" description="Disordered" evidence="5">
    <location>
        <begin position="84"/>
        <end position="106"/>
    </location>
</feature>
<dbReference type="PANTHER" id="PTHR11096:SF1">
    <property type="entry name" value="RNA 3'-TERMINAL PHOSPHATE CYCLASE-LIKE PROTEIN"/>
    <property type="match status" value="1"/>
</dbReference>
<dbReference type="PANTHER" id="PTHR11096">
    <property type="entry name" value="RNA 3' TERMINAL PHOSPHATE CYCLASE"/>
    <property type="match status" value="1"/>
</dbReference>
<dbReference type="AlphaFoldDB" id="A0AAD4H7K1"/>
<evidence type="ECO:0000256" key="4">
    <source>
        <dbReference type="ARBA" id="ARBA00023242"/>
    </source>
</evidence>
<dbReference type="NCBIfam" id="TIGR03400">
    <property type="entry name" value="18S_RNA_Rcl1p"/>
    <property type="match status" value="1"/>
</dbReference>
<dbReference type="SUPFAM" id="SSF55205">
    <property type="entry name" value="EPT/RTPC-like"/>
    <property type="match status" value="1"/>
</dbReference>
<keyword evidence="9" id="KW-1185">Reference proteome</keyword>
<dbReference type="Proteomes" id="UP001194580">
    <property type="component" value="Unassembled WGS sequence"/>
</dbReference>
<dbReference type="GO" id="GO:0006357">
    <property type="term" value="P:regulation of transcription by RNA polymerase II"/>
    <property type="evidence" value="ECO:0007669"/>
    <property type="project" value="InterPro"/>
</dbReference>
<dbReference type="EMBL" id="JAAAIL010000268">
    <property type="protein sequence ID" value="KAG0277526.1"/>
    <property type="molecule type" value="Genomic_DNA"/>
</dbReference>
<evidence type="ECO:0000256" key="1">
    <source>
        <dbReference type="ARBA" id="ARBA00004604"/>
    </source>
</evidence>
<proteinExistence type="inferred from homology"/>
<dbReference type="Pfam" id="PF05189">
    <property type="entry name" value="RTC_insert"/>
    <property type="match status" value="1"/>
</dbReference>
<gene>
    <name evidence="8" type="primary">RCL1</name>
    <name evidence="8" type="ORF">BGZ95_005792</name>
</gene>
<dbReference type="PROSITE" id="PS01287">
    <property type="entry name" value="RTC"/>
    <property type="match status" value="1"/>
</dbReference>
<dbReference type="GO" id="GO:0016592">
    <property type="term" value="C:mediator complex"/>
    <property type="evidence" value="ECO:0007669"/>
    <property type="project" value="InterPro"/>
</dbReference>
<dbReference type="InterPro" id="IPR019095">
    <property type="entry name" value="Mediator_Med18"/>
</dbReference>
<evidence type="ECO:0000313" key="9">
    <source>
        <dbReference type="Proteomes" id="UP001194580"/>
    </source>
</evidence>
<reference evidence="8" key="1">
    <citation type="journal article" date="2020" name="Fungal Divers.">
        <title>Resolving the Mortierellaceae phylogeny through synthesis of multi-gene phylogenetics and phylogenomics.</title>
        <authorList>
            <person name="Vandepol N."/>
            <person name="Liber J."/>
            <person name="Desiro A."/>
            <person name="Na H."/>
            <person name="Kennedy M."/>
            <person name="Barry K."/>
            <person name="Grigoriev I.V."/>
            <person name="Miller A.N."/>
            <person name="O'Donnell K."/>
            <person name="Stajich J.E."/>
            <person name="Bonito G."/>
        </authorList>
    </citation>
    <scope>NUCLEOTIDE SEQUENCE</scope>
    <source>
        <strain evidence="8">NRRL 28262</strain>
    </source>
</reference>
<dbReference type="Gene3D" id="3.30.360.20">
    <property type="entry name" value="RNA 3'-terminal phosphate cyclase, insert domain"/>
    <property type="match status" value="1"/>
</dbReference>
<evidence type="ECO:0000256" key="5">
    <source>
        <dbReference type="SAM" id="MobiDB-lite"/>
    </source>
</evidence>
<dbReference type="InterPro" id="IPR000228">
    <property type="entry name" value="RNA3'_term_phos_cyc"/>
</dbReference>
<dbReference type="GO" id="GO:0005730">
    <property type="term" value="C:nucleolus"/>
    <property type="evidence" value="ECO:0007669"/>
    <property type="project" value="UniProtKB-SubCell"/>
</dbReference>
<evidence type="ECO:0000256" key="2">
    <source>
        <dbReference type="ARBA" id="ARBA00007089"/>
    </source>
</evidence>
<dbReference type="Gene3D" id="3.65.10.20">
    <property type="entry name" value="RNA 3'-terminal phosphate cyclase domain"/>
    <property type="match status" value="1"/>
</dbReference>
<sequence>MAVPGGAQGGASFECSLTGTVLTGQFRHLYDRLLGLCEHDAHSKMFEHELLFSPAVQRPMYSARNDEVHLRLRVKLTVLDTARKQQQRKLDSSANQESARMKRLKTSTANGDIATTATADVEMASSSQNAAAASGAGTAGGDINQMTHIHQDSKTVVSRQYQLCQYGHPEPGRNLIVRSAILVKIHGDAFGFMTLLGYGFEDEFVKRGYNFLYNNICRISVYRKYKVIFEKDILSKQHDAFSTIVPEEETAGGVTAEAASPWLVEITSSFVSQENVNSMSEEINIVRNLLAGSHHDMSKILKFEGHNYFRQRLVLATLSGKILKIEKIRSNDANPGLRDFEASFLRLLEKVTNGATIEISYTGTSIVYKPGVIVGGKVYHDCGNSRAVGYFLEPLIALGPFSKSPMNVTLNGITNDNVDISVDTIRTVLLPQLKKFGIEEGLELDIPVRGAPPNGGGKVIFRCPIVRSLKPIQFTDEGRIKRIRGVAYCTRVAPQFSNRMVDSARGMLDYVNDINIAAVHYQGDKSGLSPGFAISLLAKTTTSAFYSAELAGGAGQAPEDVGLQAARMLLSEIRKGGCVDSISQTLVLLMMVLGPNDVSKVRVGELTPFTIQYLRDLQDFFGSTFKITQETDNDKTVLGAAPDTLLMTCVGIGYVNTNKKAT</sequence>
<comment type="similarity">
    <text evidence="2">Belongs to the RNA 3'-terminal cyclase family. Type 2 subfamily.</text>
</comment>
<dbReference type="InterPro" id="IPR013792">
    <property type="entry name" value="RNA3'P_cycl/enolpyr_Trfase_a/b"/>
</dbReference>